<dbReference type="InterPro" id="IPR032675">
    <property type="entry name" value="LRR_dom_sf"/>
</dbReference>
<reference evidence="3 4" key="2">
    <citation type="submission" date="2024-10" db="EMBL/GenBank/DDBJ databases">
        <authorList>
            <person name="Ryan C."/>
        </authorList>
    </citation>
    <scope>NUCLEOTIDE SEQUENCE [LARGE SCALE GENOMIC DNA]</scope>
</reference>
<dbReference type="Pfam" id="PF23622">
    <property type="entry name" value="LRR_At1g61320_AtMIF1"/>
    <property type="match status" value="1"/>
</dbReference>
<dbReference type="EMBL" id="OZ075124">
    <property type="protein sequence ID" value="CAL4927180.1"/>
    <property type="molecule type" value="Genomic_DNA"/>
</dbReference>
<keyword evidence="4" id="KW-1185">Reference proteome</keyword>
<dbReference type="InterPro" id="IPR053772">
    <property type="entry name" value="At1g61320/At1g61330-like"/>
</dbReference>
<organism evidence="3 4">
    <name type="scientific">Urochloa decumbens</name>
    <dbReference type="NCBI Taxonomy" id="240449"/>
    <lineage>
        <taxon>Eukaryota</taxon>
        <taxon>Viridiplantae</taxon>
        <taxon>Streptophyta</taxon>
        <taxon>Embryophyta</taxon>
        <taxon>Tracheophyta</taxon>
        <taxon>Spermatophyta</taxon>
        <taxon>Magnoliopsida</taxon>
        <taxon>Liliopsida</taxon>
        <taxon>Poales</taxon>
        <taxon>Poaceae</taxon>
        <taxon>PACMAD clade</taxon>
        <taxon>Panicoideae</taxon>
        <taxon>Panicodae</taxon>
        <taxon>Paniceae</taxon>
        <taxon>Melinidinae</taxon>
        <taxon>Urochloa</taxon>
    </lineage>
</organism>
<evidence type="ECO:0000259" key="2">
    <source>
        <dbReference type="Pfam" id="PF23622"/>
    </source>
</evidence>
<accession>A0ABC8XHH8</accession>
<protein>
    <recommendedName>
        <fullName evidence="5">FBD domain-containing protein</fullName>
    </recommendedName>
</protein>
<dbReference type="Gene3D" id="3.80.10.10">
    <property type="entry name" value="Ribonuclease Inhibitor"/>
    <property type="match status" value="1"/>
</dbReference>
<dbReference type="PANTHER" id="PTHR34145">
    <property type="entry name" value="OS02G0105600 PROTEIN"/>
    <property type="match status" value="1"/>
</dbReference>
<feature type="domain" description="At1g61320/AtMIF1 LRR" evidence="2">
    <location>
        <begin position="124"/>
        <end position="499"/>
    </location>
</feature>
<dbReference type="InterPro" id="IPR001810">
    <property type="entry name" value="F-box_dom"/>
</dbReference>
<dbReference type="Pfam" id="PF00646">
    <property type="entry name" value="F-box"/>
    <property type="match status" value="1"/>
</dbReference>
<evidence type="ECO:0008006" key="5">
    <source>
        <dbReference type="Google" id="ProtNLM"/>
    </source>
</evidence>
<dbReference type="PANTHER" id="PTHR34145:SF49">
    <property type="entry name" value="FBD DOMAIN-CONTAINING PROTEIN"/>
    <property type="match status" value="1"/>
</dbReference>
<evidence type="ECO:0000259" key="1">
    <source>
        <dbReference type="Pfam" id="PF00646"/>
    </source>
</evidence>
<proteinExistence type="predicted"/>
<dbReference type="SUPFAM" id="SSF81383">
    <property type="entry name" value="F-box domain"/>
    <property type="match status" value="1"/>
</dbReference>
<gene>
    <name evidence="3" type="ORF">URODEC1_LOCUS24391</name>
</gene>
<feature type="domain" description="F-box" evidence="1">
    <location>
        <begin position="59"/>
        <end position="94"/>
    </location>
</feature>
<evidence type="ECO:0000313" key="3">
    <source>
        <dbReference type="EMBL" id="CAL4927180.1"/>
    </source>
</evidence>
<dbReference type="InterPro" id="IPR036047">
    <property type="entry name" value="F-box-like_dom_sf"/>
</dbReference>
<sequence>MGLLGLQRLMSLQGDRQQYRRQIVARNGSIASVNKRKGSPCLHDGDGDSQAGKILGCSIPDLPEDIWRHIHSLMPLRDAARAACLSHAFLYSWRCHPNLIFNEDELSSKTHANKQNFNDTIDRILTNHSGIGVKILNFELDGIAYHNLDKWLQVAVTPGIEELTVMLCRFKIQYKFPCSLLSEGIRNSIKFLELGFCIFHPTAELGTLRSLTCLCLFHVHIEGNELECLLSNSPVLEQLDLSHCDKIICLKIPCVLQQLNYLKAVACRRLRVIENQAPNLSSLYFSGNVIGETSQVKNLSINRSKGVCYARVELPSIMPNLETLGIRSGDEGVNTPMLPTKFMYLKHINIFVKSGTTSPPYDYLSLVSFLDASPSLETLILDVSQERMEHHESVLGHSSHWRQMDEHHCSLKSVKIIGFSSAKSLVELTCYILKIAISLESLTLDTLYGFRCSDENYNRCLCMGKRILSEAPRAVTAVRMYIEDKVPSGVKLTVVEPCSRCHAVPVGA</sequence>
<dbReference type="Proteomes" id="UP001497457">
    <property type="component" value="Chromosome 14rd"/>
</dbReference>
<dbReference type="AlphaFoldDB" id="A0ABC8XHH8"/>
<evidence type="ECO:0000313" key="4">
    <source>
        <dbReference type="Proteomes" id="UP001497457"/>
    </source>
</evidence>
<dbReference type="InterPro" id="IPR055357">
    <property type="entry name" value="LRR_At1g61320_AtMIF1"/>
</dbReference>
<reference evidence="4" key="1">
    <citation type="submission" date="2024-06" db="EMBL/GenBank/DDBJ databases">
        <authorList>
            <person name="Ryan C."/>
        </authorList>
    </citation>
    <scope>NUCLEOTIDE SEQUENCE [LARGE SCALE GENOMIC DNA]</scope>
</reference>
<name>A0ABC8XHH8_9POAL</name>
<dbReference type="SUPFAM" id="SSF52058">
    <property type="entry name" value="L domain-like"/>
    <property type="match status" value="1"/>
</dbReference>